<feature type="region of interest" description="Disordered" evidence="1">
    <location>
        <begin position="274"/>
        <end position="296"/>
    </location>
</feature>
<keyword evidence="4" id="KW-1185">Reference proteome</keyword>
<gene>
    <name evidence="3" type="ORF">HRJ53_02540</name>
</gene>
<dbReference type="EMBL" id="JACDQQ010000259">
    <property type="protein sequence ID" value="MBA0083850.1"/>
    <property type="molecule type" value="Genomic_DNA"/>
</dbReference>
<accession>A0A7V8SV63</accession>
<dbReference type="Pfam" id="PF16793">
    <property type="entry name" value="RepB_primase"/>
    <property type="match status" value="1"/>
</dbReference>
<protein>
    <recommendedName>
        <fullName evidence="2">RepB-like DNA primase domain-containing protein</fullName>
    </recommendedName>
</protein>
<evidence type="ECO:0000313" key="4">
    <source>
        <dbReference type="Proteomes" id="UP000567293"/>
    </source>
</evidence>
<proteinExistence type="predicted"/>
<feature type="domain" description="RepB-like DNA primase" evidence="2">
    <location>
        <begin position="37"/>
        <end position="177"/>
    </location>
</feature>
<dbReference type="AlphaFoldDB" id="A0A7V8SV63"/>
<sequence length="296" mass="33953">MTLSEQENPQTVSLTEYIQENFRPSDRLAILLRNRAHTVQRIVTAARITERSFEDWLRYKNDKESYDVYVGMNTLKPGASTRTKEDIHTVRHLYLDLDHDGPAALARIRGSNLVPAANYSINTSPGKYQLVWRVEKVSPEQAEALLRAMARTFGGDPAATDSTRVLRIPGLKNRKYETEFLVEAEKHTDRVYHLLDFPLPSEPRQGDFRPRRQALGSSARPLTQSEHDWAYAKRALARGDDPEEIVRRIADYRADDKHDPLYYARLTVRKAHAESRAMGQRTPSLWTAGRDLNRDA</sequence>
<dbReference type="Proteomes" id="UP000567293">
    <property type="component" value="Unassembled WGS sequence"/>
</dbReference>
<organism evidence="3 4">
    <name type="scientific">Candidatus Acidiferrum panamense</name>
    <dbReference type="NCBI Taxonomy" id="2741543"/>
    <lineage>
        <taxon>Bacteria</taxon>
        <taxon>Pseudomonadati</taxon>
        <taxon>Acidobacteriota</taxon>
        <taxon>Terriglobia</taxon>
        <taxon>Candidatus Acidiferrales</taxon>
        <taxon>Candidatus Acidiferrum</taxon>
    </lineage>
</organism>
<evidence type="ECO:0000313" key="3">
    <source>
        <dbReference type="EMBL" id="MBA0083850.1"/>
    </source>
</evidence>
<name>A0A7V8SV63_9BACT</name>
<dbReference type="InterPro" id="IPR039459">
    <property type="entry name" value="RepB-like_DNA_primase_dom"/>
</dbReference>
<reference evidence="3" key="1">
    <citation type="submission" date="2020-06" db="EMBL/GenBank/DDBJ databases">
        <title>Legume-microbial interactions unlock mineral nutrients during tropical forest succession.</title>
        <authorList>
            <person name="Epihov D.Z."/>
        </authorList>
    </citation>
    <scope>NUCLEOTIDE SEQUENCE [LARGE SCALE GENOMIC DNA]</scope>
    <source>
        <strain evidence="3">Pan2503</strain>
    </source>
</reference>
<dbReference type="Gene3D" id="3.30.70.1790">
    <property type="entry name" value="RepB DNA-primase, N-terminal domain"/>
    <property type="match status" value="1"/>
</dbReference>
<comment type="caution">
    <text evidence="3">The sequence shown here is derived from an EMBL/GenBank/DDBJ whole genome shotgun (WGS) entry which is preliminary data.</text>
</comment>
<evidence type="ECO:0000256" key="1">
    <source>
        <dbReference type="SAM" id="MobiDB-lite"/>
    </source>
</evidence>
<evidence type="ECO:0000259" key="2">
    <source>
        <dbReference type="Pfam" id="PF16793"/>
    </source>
</evidence>